<evidence type="ECO:0000313" key="3">
    <source>
        <dbReference type="EMBL" id="CAD7700692.1"/>
    </source>
</evidence>
<feature type="region of interest" description="Disordered" evidence="1">
    <location>
        <begin position="1"/>
        <end position="52"/>
    </location>
</feature>
<feature type="transmembrane region" description="Helical" evidence="2">
    <location>
        <begin position="568"/>
        <end position="590"/>
    </location>
</feature>
<feature type="transmembrane region" description="Helical" evidence="2">
    <location>
        <begin position="240"/>
        <end position="261"/>
    </location>
</feature>
<dbReference type="Proteomes" id="UP000708148">
    <property type="component" value="Unassembled WGS sequence"/>
</dbReference>
<reference evidence="3" key="1">
    <citation type="submission" date="2020-12" db="EMBL/GenBank/DDBJ databases">
        <authorList>
            <person name="Iha C."/>
        </authorList>
    </citation>
    <scope>NUCLEOTIDE SEQUENCE</scope>
</reference>
<keyword evidence="2" id="KW-0472">Membrane</keyword>
<feature type="transmembrane region" description="Helical" evidence="2">
    <location>
        <begin position="335"/>
        <end position="352"/>
    </location>
</feature>
<organism evidence="3 4">
    <name type="scientific">Ostreobium quekettii</name>
    <dbReference type="NCBI Taxonomy" id="121088"/>
    <lineage>
        <taxon>Eukaryota</taxon>
        <taxon>Viridiplantae</taxon>
        <taxon>Chlorophyta</taxon>
        <taxon>core chlorophytes</taxon>
        <taxon>Ulvophyceae</taxon>
        <taxon>TCBD clade</taxon>
        <taxon>Bryopsidales</taxon>
        <taxon>Ostreobineae</taxon>
        <taxon>Ostreobiaceae</taxon>
        <taxon>Ostreobium</taxon>
    </lineage>
</organism>
<evidence type="ECO:0008006" key="5">
    <source>
        <dbReference type="Google" id="ProtNLM"/>
    </source>
</evidence>
<keyword evidence="2" id="KW-0812">Transmembrane</keyword>
<evidence type="ECO:0000256" key="2">
    <source>
        <dbReference type="SAM" id="Phobius"/>
    </source>
</evidence>
<name>A0A8S1IZ94_9CHLO</name>
<feature type="transmembrane region" description="Helical" evidence="2">
    <location>
        <begin position="524"/>
        <end position="547"/>
    </location>
</feature>
<evidence type="ECO:0000256" key="1">
    <source>
        <dbReference type="SAM" id="MobiDB-lite"/>
    </source>
</evidence>
<feature type="transmembrane region" description="Helical" evidence="2">
    <location>
        <begin position="202"/>
        <end position="228"/>
    </location>
</feature>
<keyword evidence="4" id="KW-1185">Reference proteome</keyword>
<evidence type="ECO:0000313" key="4">
    <source>
        <dbReference type="Proteomes" id="UP000708148"/>
    </source>
</evidence>
<sequence>MEGPNVVAEEGGGGQAGNEIPRDSNNRTATGPAPQDSLDSGTTASGSSGREAGAAYGRRYGCGRAERDDKIRVEVDVAEEKEGRLNRFCLPFHLGGSINSDLPGSSSKDVNKPVELVSRVAHAKITRWKAFNLAWLLIVTILIPTAVVLVWFVAIPIQGQNLKCTMFTPADVGARRFNELAGDGCSREFVRVCEEGDFGDKAWWAFVVNPGTYVFFQYMLISIFLACLDEKRPWRPFLSYAPILLVGYMAQLGIVGAVTLAHRTFEGLGVVSISISVLVTLAGLKILRNSFDCNMEHYMLIYRQFVRIMATFVVFMLILWAYIIANTNTDGSGQGFYTVALAIITFIFKKVFLAMTDPYPIEIAMVISGLWLENLVDVFITLAYPTARGSVVTLVIIWLSRIAEDVAYLGFQLDIWFKFRVWIKGKFKKEQQGAIEEDVDKDDRGHSNIHPGYRRRQMRFLIWKLISQLSSNITFVILMPALRFGQNKEFYPYSENEFTVRFQDVRHDEAYDCFTEEDFKGTVWFAMLAMLTFFISGSAILVFMNRYHKAVLQDLVDRYNLLIVQDTYFGFVVSVLISNVVLAVSSVQYYNRVYYF</sequence>
<dbReference type="EMBL" id="CAJHUC010001320">
    <property type="protein sequence ID" value="CAD7700692.1"/>
    <property type="molecule type" value="Genomic_DNA"/>
</dbReference>
<feature type="transmembrane region" description="Helical" evidence="2">
    <location>
        <begin position="305"/>
        <end position="323"/>
    </location>
</feature>
<proteinExistence type="predicted"/>
<comment type="caution">
    <text evidence="3">The sequence shown here is derived from an EMBL/GenBank/DDBJ whole genome shotgun (WGS) entry which is preliminary data.</text>
</comment>
<protein>
    <recommendedName>
        <fullName evidence="5">Transmembrane protein</fullName>
    </recommendedName>
</protein>
<feature type="compositionally biased region" description="Low complexity" evidence="1">
    <location>
        <begin position="40"/>
        <end position="52"/>
    </location>
</feature>
<accession>A0A8S1IZ94</accession>
<feature type="transmembrane region" description="Helical" evidence="2">
    <location>
        <begin position="267"/>
        <end position="284"/>
    </location>
</feature>
<gene>
    <name evidence="3" type="ORF">OSTQU699_LOCUS6051</name>
</gene>
<feature type="transmembrane region" description="Helical" evidence="2">
    <location>
        <begin position="133"/>
        <end position="157"/>
    </location>
</feature>
<feature type="transmembrane region" description="Helical" evidence="2">
    <location>
        <begin position="461"/>
        <end position="482"/>
    </location>
</feature>
<dbReference type="OrthoDB" id="4445at2759"/>
<dbReference type="AlphaFoldDB" id="A0A8S1IZ94"/>
<keyword evidence="2" id="KW-1133">Transmembrane helix</keyword>